<reference evidence="3" key="1">
    <citation type="submission" date="2020-05" db="EMBL/GenBank/DDBJ databases">
        <authorList>
            <person name="Chiriac C."/>
            <person name="Salcher M."/>
            <person name="Ghai R."/>
            <person name="Kavagutti S V."/>
        </authorList>
    </citation>
    <scope>NUCLEOTIDE SEQUENCE</scope>
</reference>
<organism evidence="3">
    <name type="scientific">uncultured Caudovirales phage</name>
    <dbReference type="NCBI Taxonomy" id="2100421"/>
    <lineage>
        <taxon>Viruses</taxon>
        <taxon>Duplodnaviria</taxon>
        <taxon>Heunggongvirae</taxon>
        <taxon>Uroviricota</taxon>
        <taxon>Caudoviricetes</taxon>
        <taxon>Peduoviridae</taxon>
        <taxon>Maltschvirus</taxon>
        <taxon>Maltschvirus maltsch</taxon>
    </lineage>
</organism>
<dbReference type="EMBL" id="LR797107">
    <property type="protein sequence ID" value="CAB4187156.1"/>
    <property type="molecule type" value="Genomic_DNA"/>
</dbReference>
<evidence type="ECO:0000313" key="2">
    <source>
        <dbReference type="EMBL" id="CAB4200260.1"/>
    </source>
</evidence>
<proteinExistence type="predicted"/>
<evidence type="ECO:0000313" key="1">
    <source>
        <dbReference type="EMBL" id="CAB4187156.1"/>
    </source>
</evidence>
<name>A0A6J5SU09_9CAUD</name>
<evidence type="ECO:0000313" key="3">
    <source>
        <dbReference type="EMBL" id="CAB4218953.1"/>
    </source>
</evidence>
<accession>A0A6J5SU09</accession>
<dbReference type="EMBL" id="LR797469">
    <property type="protein sequence ID" value="CAB4218953.1"/>
    <property type="molecule type" value="Genomic_DNA"/>
</dbReference>
<gene>
    <name evidence="1" type="ORF">UFOVP1154_8</name>
    <name evidence="2" type="ORF">UFOVP1341_29</name>
    <name evidence="3" type="ORF">UFOVP1601_54</name>
</gene>
<protein>
    <submittedName>
        <fullName evidence="3">Uncharacterized protein</fullName>
    </submittedName>
</protein>
<dbReference type="EMBL" id="LR797292">
    <property type="protein sequence ID" value="CAB4200260.1"/>
    <property type="molecule type" value="Genomic_DNA"/>
</dbReference>
<sequence>MSSQDDQALLDGMVKDMARARELGLVPDKDAKVSARGQFIVNPSSIDETEDRKMRGYRPKPWPTAVRRWGADPLTGLPGVEEKVVHDQAGLTSAEAEGWTEDWVTGPPAKAAAVTDADVAGGYDMAVPAPRRSRRVS</sequence>